<evidence type="ECO:0000313" key="1">
    <source>
        <dbReference type="EMBL" id="KJK44874.1"/>
    </source>
</evidence>
<name>A0A0F0GMY5_LENAE</name>
<comment type="caution">
    <text evidence="1">The sequence shown here is derived from an EMBL/GenBank/DDBJ whole genome shotgun (WGS) entry which is preliminary data.</text>
</comment>
<organism evidence="1 2">
    <name type="scientific">Lentzea aerocolonigenes</name>
    <name type="common">Lechevalieria aerocolonigenes</name>
    <name type="synonym">Saccharothrix aerocolonigenes</name>
    <dbReference type="NCBI Taxonomy" id="68170"/>
    <lineage>
        <taxon>Bacteria</taxon>
        <taxon>Bacillati</taxon>
        <taxon>Actinomycetota</taxon>
        <taxon>Actinomycetes</taxon>
        <taxon>Pseudonocardiales</taxon>
        <taxon>Pseudonocardiaceae</taxon>
        <taxon>Lentzea</taxon>
    </lineage>
</organism>
<reference evidence="1 2" key="1">
    <citation type="submission" date="2015-02" db="EMBL/GenBank/DDBJ databases">
        <authorList>
            <person name="Ju K.-S."/>
            <person name="Doroghazi J.R."/>
            <person name="Metcalf W."/>
        </authorList>
    </citation>
    <scope>NUCLEOTIDE SEQUENCE [LARGE SCALE GENOMIC DNA]</scope>
    <source>
        <strain evidence="1 2">NRRL B-16140</strain>
    </source>
</reference>
<dbReference type="Proteomes" id="UP000033393">
    <property type="component" value="Unassembled WGS sequence"/>
</dbReference>
<proteinExistence type="predicted"/>
<accession>A0A0F0GMY5</accession>
<keyword evidence="2" id="KW-1185">Reference proteome</keyword>
<evidence type="ECO:0000313" key="2">
    <source>
        <dbReference type="Proteomes" id="UP000033393"/>
    </source>
</evidence>
<dbReference type="AlphaFoldDB" id="A0A0F0GMY5"/>
<gene>
    <name evidence="1" type="ORF">UK23_27935</name>
</gene>
<dbReference type="RefSeq" id="WP_045314637.1">
    <property type="nucleotide sequence ID" value="NZ_JYJG01000231.1"/>
</dbReference>
<protein>
    <submittedName>
        <fullName evidence="1">Uncharacterized protein</fullName>
    </submittedName>
</protein>
<dbReference type="PATRIC" id="fig|68170.10.peg.7153"/>
<sequence length="154" mass="16719">MHIDTPLGPVTFVARPGADVVISKAEPRIPDHFPRVTLWTATFRFAARQDVEVTARLTATAPDVGGGPGSGEWLDAVTLENDSATVSIGGPDEDRLLEELGVEGTVEYLDDRTITWRLSSAAELTIAVAWSELTSHPATWVAVDLPFRNQWRGP</sequence>
<dbReference type="EMBL" id="JYJG01000231">
    <property type="protein sequence ID" value="KJK44874.1"/>
    <property type="molecule type" value="Genomic_DNA"/>
</dbReference>
<dbReference type="OrthoDB" id="4531351at2"/>